<dbReference type="InterPro" id="IPR008763">
    <property type="entry name" value="Peptidase_S55"/>
</dbReference>
<feature type="domain" description="Peptidase S55" evidence="1">
    <location>
        <begin position="152"/>
        <end position="383"/>
    </location>
</feature>
<comment type="caution">
    <text evidence="2">The sequence shown here is derived from an EMBL/GenBank/DDBJ whole genome shotgun (WGS) entry which is preliminary data.</text>
</comment>
<organism evidence="2 3">
    <name type="scientific">Clostridium sulfidigenes</name>
    <dbReference type="NCBI Taxonomy" id="318464"/>
    <lineage>
        <taxon>Bacteria</taxon>
        <taxon>Bacillati</taxon>
        <taxon>Bacillota</taxon>
        <taxon>Clostridia</taxon>
        <taxon>Eubacteriales</taxon>
        <taxon>Clostridiaceae</taxon>
        <taxon>Clostridium</taxon>
    </lineage>
</organism>
<name>A0A084JIW9_9CLOT</name>
<keyword evidence="3" id="KW-1185">Reference proteome</keyword>
<evidence type="ECO:0000313" key="3">
    <source>
        <dbReference type="Proteomes" id="UP000028542"/>
    </source>
</evidence>
<dbReference type="PROSITE" id="PS51494">
    <property type="entry name" value="SPOIVB"/>
    <property type="match status" value="1"/>
</dbReference>
<protein>
    <submittedName>
        <fullName evidence="2">Stage IV sporulation protein B</fullName>
    </submittedName>
</protein>
<dbReference type="EMBL" id="JPMD01000001">
    <property type="protein sequence ID" value="KEZ88903.1"/>
    <property type="molecule type" value="Genomic_DNA"/>
</dbReference>
<dbReference type="AlphaFoldDB" id="A0A084JIW9"/>
<dbReference type="InterPro" id="IPR001478">
    <property type="entry name" value="PDZ"/>
</dbReference>
<dbReference type="STRING" id="318464.IO99_01720"/>
<dbReference type="Pfam" id="PF13180">
    <property type="entry name" value="PDZ_2"/>
    <property type="match status" value="1"/>
</dbReference>
<gene>
    <name evidence="2" type="ORF">IO99_01720</name>
</gene>
<dbReference type="Pfam" id="PF05580">
    <property type="entry name" value="Peptidase_S55"/>
    <property type="match status" value="1"/>
</dbReference>
<dbReference type="InterPro" id="IPR036034">
    <property type="entry name" value="PDZ_sf"/>
</dbReference>
<dbReference type="SUPFAM" id="SSF50156">
    <property type="entry name" value="PDZ domain-like"/>
    <property type="match status" value="1"/>
</dbReference>
<dbReference type="SUPFAM" id="SSF50494">
    <property type="entry name" value="Trypsin-like serine proteases"/>
    <property type="match status" value="1"/>
</dbReference>
<dbReference type="InterPro" id="IPR009003">
    <property type="entry name" value="Peptidase_S1_PA"/>
</dbReference>
<reference evidence="2 3" key="1">
    <citation type="submission" date="2014-07" db="EMBL/GenBank/DDBJ databases">
        <title>Draft genome of Clostridium sulfidigenes 113A isolated from sediments associated with methane hydrate from Krishna Godavari basin.</title>
        <authorList>
            <person name="Honkalas V.S."/>
            <person name="Dabir A.P."/>
            <person name="Arora P."/>
            <person name="Dhakephalkar P.K."/>
        </authorList>
    </citation>
    <scope>NUCLEOTIDE SEQUENCE [LARGE SCALE GENOMIC DNA]</scope>
    <source>
        <strain evidence="2 3">113A</strain>
    </source>
</reference>
<dbReference type="Proteomes" id="UP000028542">
    <property type="component" value="Unassembled WGS sequence"/>
</dbReference>
<evidence type="ECO:0000259" key="1">
    <source>
        <dbReference type="PROSITE" id="PS51494"/>
    </source>
</evidence>
<dbReference type="eggNOG" id="COG0750">
    <property type="taxonomic scope" value="Bacteria"/>
</dbReference>
<dbReference type="NCBIfam" id="TIGR02860">
    <property type="entry name" value="spore_IV_B"/>
    <property type="match status" value="1"/>
</dbReference>
<evidence type="ECO:0000313" key="2">
    <source>
        <dbReference type="EMBL" id="KEZ88903.1"/>
    </source>
</evidence>
<dbReference type="InterPro" id="IPR014219">
    <property type="entry name" value="SpoIVB"/>
</dbReference>
<accession>A0A084JIW9</accession>
<proteinExistence type="predicted"/>
<sequence>MKKFSNILFLIFTTTFILISINCYTDIINRYFNEAVPSINNYSSAMDYKLNFSEATSLKKVNYAKTSDIMVYPGGKPLGIKINTKGALVIALSDIEVDGNKVQSPAAISGIAIGDSITKINNETIKSAEDIATYVNRAKGEQVKITVNRKGEEMNFVVNPVVSKKDENYKIGLWVRDSVAGVGTLTFYHKESGKFGALGHPITDMDTNTIMSVGKGEIVDSNIVSVRKGAKGSPGELRGIFTDSNKTLGIIRLNTPVGVFGEGNDNLICNNYNKPMKVGFKDEVKVGKAQILTTIDGEEPELFDIVIEKLLNQQEPNGKSMIIKVTDPLCIEKTGGIIQGMSGSPIIQNNKIVGAVTHVLVNKPDTGYGIYMDWMINEADIRK</sequence>
<dbReference type="SMART" id="SM00228">
    <property type="entry name" value="PDZ"/>
    <property type="match status" value="1"/>
</dbReference>
<dbReference type="Gene3D" id="2.30.42.10">
    <property type="match status" value="1"/>
</dbReference>